<keyword evidence="10" id="KW-1185">Reference proteome</keyword>
<evidence type="ECO:0000256" key="8">
    <source>
        <dbReference type="SAM" id="Phobius"/>
    </source>
</evidence>
<evidence type="ECO:0000256" key="5">
    <source>
        <dbReference type="ARBA" id="ARBA00022692"/>
    </source>
</evidence>
<evidence type="ECO:0000256" key="6">
    <source>
        <dbReference type="ARBA" id="ARBA00022989"/>
    </source>
</evidence>
<evidence type="ECO:0000256" key="2">
    <source>
        <dbReference type="ARBA" id="ARBA00010735"/>
    </source>
</evidence>
<dbReference type="GO" id="GO:1903785">
    <property type="term" value="P:L-valine transmembrane transport"/>
    <property type="evidence" value="ECO:0007669"/>
    <property type="project" value="TreeGrafter"/>
</dbReference>
<feature type="transmembrane region" description="Helical" evidence="8">
    <location>
        <begin position="193"/>
        <end position="222"/>
    </location>
</feature>
<evidence type="ECO:0000256" key="1">
    <source>
        <dbReference type="ARBA" id="ARBA00004651"/>
    </source>
</evidence>
<accession>A0A0R2EPH8</accession>
<feature type="transmembrane region" description="Helical" evidence="8">
    <location>
        <begin position="102"/>
        <end position="119"/>
    </location>
</feature>
<sequence>MKPVIAPAFKAAFPQTVPIMTGFLFLGLTYGIYMHEGGFSFWYPCLMALTIYAGSVEFVIASLLLQPFDPWSALLLTLVINARHLFYGISMLDRYRGLGWKKFYIIFGMCDESFAINYATKPAKDIDHGWYMFFVTLLNQCYWVAGATLGGVLGGLITVKLPGLDFVMTALFIVLFLNQFLAEKNHTSAYMGLGLSIIALIIVGKTYFIPVTMVLLIIGFTIDYRRKGATARDVD</sequence>
<proteinExistence type="inferred from homology"/>
<evidence type="ECO:0000256" key="7">
    <source>
        <dbReference type="ARBA" id="ARBA00023136"/>
    </source>
</evidence>
<dbReference type="Pfam" id="PF03591">
    <property type="entry name" value="AzlC"/>
    <property type="match status" value="1"/>
</dbReference>
<dbReference type="RefSeq" id="WP_057152286.1">
    <property type="nucleotide sequence ID" value="NZ_AYZM01000158.1"/>
</dbReference>
<name>A0A0R2EPH8_9LACO</name>
<evidence type="ECO:0000313" key="9">
    <source>
        <dbReference type="EMBL" id="KRN18274.1"/>
    </source>
</evidence>
<dbReference type="PANTHER" id="PTHR34979">
    <property type="entry name" value="INNER MEMBRANE PROTEIN YGAZ"/>
    <property type="match status" value="1"/>
</dbReference>
<dbReference type="STRING" id="1423804.FD14_GL002139"/>
<dbReference type="GO" id="GO:0005886">
    <property type="term" value="C:plasma membrane"/>
    <property type="evidence" value="ECO:0007669"/>
    <property type="project" value="UniProtKB-SubCell"/>
</dbReference>
<comment type="subcellular location">
    <subcellularLocation>
        <location evidence="1">Cell membrane</location>
        <topology evidence="1">Multi-pass membrane protein</topology>
    </subcellularLocation>
</comment>
<dbReference type="OrthoDB" id="3181706at2"/>
<feature type="transmembrane region" description="Helical" evidence="8">
    <location>
        <begin position="45"/>
        <end position="65"/>
    </location>
</feature>
<comment type="similarity">
    <text evidence="2">Belongs to the AzlC family.</text>
</comment>
<gene>
    <name evidence="9" type="ORF">FD14_GL002139</name>
</gene>
<dbReference type="EMBL" id="AYZM01000158">
    <property type="protein sequence ID" value="KRN18274.1"/>
    <property type="molecule type" value="Genomic_DNA"/>
</dbReference>
<feature type="transmembrane region" description="Helical" evidence="8">
    <location>
        <begin position="163"/>
        <end position="181"/>
    </location>
</feature>
<feature type="transmembrane region" description="Helical" evidence="8">
    <location>
        <begin position="131"/>
        <end position="156"/>
    </location>
</feature>
<evidence type="ECO:0000256" key="3">
    <source>
        <dbReference type="ARBA" id="ARBA00022448"/>
    </source>
</evidence>
<dbReference type="PATRIC" id="fig|1423804.4.peg.2323"/>
<keyword evidence="6 8" id="KW-1133">Transmembrane helix</keyword>
<dbReference type="Proteomes" id="UP000051442">
    <property type="component" value="Unassembled WGS sequence"/>
</dbReference>
<protein>
    <submittedName>
        <fullName evidence="9">Branched-chain amino acid permease (Azaleucine resistance)</fullName>
    </submittedName>
</protein>
<comment type="caution">
    <text evidence="9">The sequence shown here is derived from an EMBL/GenBank/DDBJ whole genome shotgun (WGS) entry which is preliminary data.</text>
</comment>
<feature type="transmembrane region" description="Helical" evidence="8">
    <location>
        <begin position="71"/>
        <end position="90"/>
    </location>
</feature>
<evidence type="ECO:0000313" key="10">
    <source>
        <dbReference type="Proteomes" id="UP000051442"/>
    </source>
</evidence>
<keyword evidence="3" id="KW-0813">Transport</keyword>
<keyword evidence="4" id="KW-1003">Cell membrane</keyword>
<keyword evidence="5 8" id="KW-0812">Transmembrane</keyword>
<dbReference type="InterPro" id="IPR011606">
    <property type="entry name" value="Brnchd-chn_aa_trnsp_permease"/>
</dbReference>
<dbReference type="PANTHER" id="PTHR34979:SF1">
    <property type="entry name" value="INNER MEMBRANE PROTEIN YGAZ"/>
    <property type="match status" value="1"/>
</dbReference>
<feature type="transmembrane region" description="Helical" evidence="8">
    <location>
        <begin position="12"/>
        <end position="33"/>
    </location>
</feature>
<organism evidence="9 10">
    <name type="scientific">Secundilactobacillus similis DSM 23365 = JCM 2765</name>
    <dbReference type="NCBI Taxonomy" id="1423804"/>
    <lineage>
        <taxon>Bacteria</taxon>
        <taxon>Bacillati</taxon>
        <taxon>Bacillota</taxon>
        <taxon>Bacilli</taxon>
        <taxon>Lactobacillales</taxon>
        <taxon>Lactobacillaceae</taxon>
        <taxon>Secundilactobacillus</taxon>
    </lineage>
</organism>
<keyword evidence="7 8" id="KW-0472">Membrane</keyword>
<dbReference type="AlphaFoldDB" id="A0A0R2EPH8"/>
<reference evidence="9 10" key="1">
    <citation type="journal article" date="2015" name="Genome Announc.">
        <title>Expanding the biotechnology potential of lactobacilli through comparative genomics of 213 strains and associated genera.</title>
        <authorList>
            <person name="Sun Z."/>
            <person name="Harris H.M."/>
            <person name="McCann A."/>
            <person name="Guo C."/>
            <person name="Argimon S."/>
            <person name="Zhang W."/>
            <person name="Yang X."/>
            <person name="Jeffery I.B."/>
            <person name="Cooney J.C."/>
            <person name="Kagawa T.F."/>
            <person name="Liu W."/>
            <person name="Song Y."/>
            <person name="Salvetti E."/>
            <person name="Wrobel A."/>
            <person name="Rasinkangas P."/>
            <person name="Parkhill J."/>
            <person name="Rea M.C."/>
            <person name="O'Sullivan O."/>
            <person name="Ritari J."/>
            <person name="Douillard F.P."/>
            <person name="Paul Ross R."/>
            <person name="Yang R."/>
            <person name="Briner A.E."/>
            <person name="Felis G.E."/>
            <person name="de Vos W.M."/>
            <person name="Barrangou R."/>
            <person name="Klaenhammer T.R."/>
            <person name="Caufield P.W."/>
            <person name="Cui Y."/>
            <person name="Zhang H."/>
            <person name="O'Toole P.W."/>
        </authorList>
    </citation>
    <scope>NUCLEOTIDE SEQUENCE [LARGE SCALE GENOMIC DNA]</scope>
    <source>
        <strain evidence="9 10">DSM 23365</strain>
    </source>
</reference>
<evidence type="ECO:0000256" key="4">
    <source>
        <dbReference type="ARBA" id="ARBA00022475"/>
    </source>
</evidence>